<dbReference type="InterPro" id="IPR033900">
    <property type="entry name" value="Gram_neg_porin_domain"/>
</dbReference>
<dbReference type="Pfam" id="PF13609">
    <property type="entry name" value="Porin_4"/>
    <property type="match status" value="1"/>
</dbReference>
<dbReference type="RefSeq" id="WP_050530692.1">
    <property type="nucleotide sequence ID" value="NZ_AQQZ01000004.1"/>
</dbReference>
<dbReference type="STRING" id="1317121.ATO11_09810"/>
<keyword evidence="1" id="KW-0732">Signal</keyword>
<evidence type="ECO:0000256" key="1">
    <source>
        <dbReference type="SAM" id="SignalP"/>
    </source>
</evidence>
<evidence type="ECO:0000259" key="2">
    <source>
        <dbReference type="Pfam" id="PF13609"/>
    </source>
</evidence>
<feature type="chain" id="PRO_5005553767" description="Porin domain-containing protein" evidence="1">
    <location>
        <begin position="21"/>
        <end position="317"/>
    </location>
</feature>
<proteinExistence type="predicted"/>
<dbReference type="InterPro" id="IPR023614">
    <property type="entry name" value="Porin_dom_sf"/>
</dbReference>
<accession>A0A0L1JP70</accession>
<dbReference type="GO" id="GO:0015288">
    <property type="term" value="F:porin activity"/>
    <property type="evidence" value="ECO:0007669"/>
    <property type="project" value="InterPro"/>
</dbReference>
<gene>
    <name evidence="3" type="ORF">ATO11_09810</name>
</gene>
<dbReference type="Proteomes" id="UP000036938">
    <property type="component" value="Unassembled WGS sequence"/>
</dbReference>
<evidence type="ECO:0000313" key="4">
    <source>
        <dbReference type="Proteomes" id="UP000036938"/>
    </source>
</evidence>
<protein>
    <recommendedName>
        <fullName evidence="2">Porin domain-containing protein</fullName>
    </recommendedName>
</protein>
<feature type="signal peptide" evidence="1">
    <location>
        <begin position="1"/>
        <end position="20"/>
    </location>
</feature>
<dbReference type="GO" id="GO:0016020">
    <property type="term" value="C:membrane"/>
    <property type="evidence" value="ECO:0007669"/>
    <property type="project" value="InterPro"/>
</dbReference>
<reference evidence="3 4" key="1">
    <citation type="journal article" date="2015" name="Int. J. Syst. Evol. Microbiol.">
        <title>Aestuariivita atlantica sp. nov., isolated from deep sea sediment of the Atlantic Ocean.</title>
        <authorList>
            <person name="Li G."/>
            <person name="Lai Q."/>
            <person name="Du Y."/>
            <person name="Liu X."/>
            <person name="Sun F."/>
            <person name="Shao Z."/>
        </authorList>
    </citation>
    <scope>NUCLEOTIDE SEQUENCE [LARGE SCALE GENOMIC DNA]</scope>
    <source>
        <strain evidence="3 4">22II-S11-z3</strain>
    </source>
</reference>
<comment type="caution">
    <text evidence="3">The sequence shown here is derived from an EMBL/GenBank/DDBJ whole genome shotgun (WGS) entry which is preliminary data.</text>
</comment>
<dbReference type="SUPFAM" id="SSF56935">
    <property type="entry name" value="Porins"/>
    <property type="match status" value="1"/>
</dbReference>
<sequence>MKTVLFATTALVASAGIAAAQGVELSGSAEMGIVGGDAYGDVTQFWTDIDVTFSMSGETDNGLSFTASVDLDETDSDNVPSAAGGGMTQGGETISISAGGATLTMGDTDGAFDAALTEVAIGGAIDDAHTAHSGYTGNGGFDGTYDGQIARFSYAFEGFVGHISAEMDDTGTLDPVWGIGVAYTAELAGLDLGIGLGYQTTDDLFVYDEIMGISVSTTFDNGLQAILNYSQASDSNTGAADVTHMAIGLGYTMNALTIGVNYGQFDTPAGDFSGFGLAVNYDLGGGAAIQFGYSDSDAPAPFISRGDQFSLGVAMSF</sequence>
<dbReference type="Gene3D" id="2.40.160.10">
    <property type="entry name" value="Porin"/>
    <property type="match status" value="1"/>
</dbReference>
<keyword evidence="4" id="KW-1185">Reference proteome</keyword>
<dbReference type="AlphaFoldDB" id="A0A0L1JP70"/>
<name>A0A0L1JP70_9RHOB</name>
<organism evidence="3 4">
    <name type="scientific">Pseudaestuariivita atlantica</name>
    <dbReference type="NCBI Taxonomy" id="1317121"/>
    <lineage>
        <taxon>Bacteria</taxon>
        <taxon>Pseudomonadati</taxon>
        <taxon>Pseudomonadota</taxon>
        <taxon>Alphaproteobacteria</taxon>
        <taxon>Rhodobacterales</taxon>
        <taxon>Paracoccaceae</taxon>
        <taxon>Pseudaestuariivita</taxon>
    </lineage>
</organism>
<dbReference type="OrthoDB" id="7326315at2"/>
<dbReference type="EMBL" id="AQQZ01000004">
    <property type="protein sequence ID" value="KNG93507.1"/>
    <property type="molecule type" value="Genomic_DNA"/>
</dbReference>
<feature type="domain" description="Porin" evidence="2">
    <location>
        <begin position="7"/>
        <end position="297"/>
    </location>
</feature>
<evidence type="ECO:0000313" key="3">
    <source>
        <dbReference type="EMBL" id="KNG93507.1"/>
    </source>
</evidence>